<dbReference type="Proteomes" id="UP000199318">
    <property type="component" value="Unassembled WGS sequence"/>
</dbReference>
<comment type="caution">
    <text evidence="12">The sequence shown here is derived from an EMBL/GenBank/DDBJ whole genome shotgun (WGS) entry which is preliminary data.</text>
</comment>
<evidence type="ECO:0000256" key="5">
    <source>
        <dbReference type="ARBA" id="ARBA00014165"/>
    </source>
</evidence>
<feature type="active site" description="Proton donor" evidence="9">
    <location>
        <position position="172"/>
    </location>
</feature>
<evidence type="ECO:0000256" key="7">
    <source>
        <dbReference type="ARBA" id="ARBA00023277"/>
    </source>
</evidence>
<feature type="binding site" evidence="11">
    <location>
        <begin position="172"/>
        <end position="174"/>
    </location>
    <ligand>
        <name>beta-D-galactose</name>
        <dbReference type="ChEBI" id="CHEBI:27667"/>
    </ligand>
</feature>
<keyword evidence="6 8" id="KW-0413">Isomerase</keyword>
<evidence type="ECO:0000256" key="8">
    <source>
        <dbReference type="PIRNR" id="PIRNR005096"/>
    </source>
</evidence>
<dbReference type="NCBIfam" id="NF008277">
    <property type="entry name" value="PRK11055.1"/>
    <property type="match status" value="1"/>
</dbReference>
<dbReference type="InterPro" id="IPR047215">
    <property type="entry name" value="Galactose_mutarotase-like"/>
</dbReference>
<comment type="similarity">
    <text evidence="3 8">Belongs to the aldose epimerase family.</text>
</comment>
<dbReference type="EC" id="5.1.3.3" evidence="4 8"/>
<sequence>MTTTEAERFETWTIENGDGMRVTAMNQGATLLEVAVPDREGELENVVLAFDDRAVYKENPGFLGAVVGRTAGRIKDGRVTLGEEEISLAKSEGDNHLHGGERGFSHRVFSGKKTEIEGDQALVFSYLSADGEEGYPGNLELTVVYRLTEDNALAVEYSGKTDADTFVNVTNHSYFNLSGNARRTIGGHTLMIGSSRVLELGEASIPTGDYLLAEQHAPFDFTEPKPLQPALDADHPQVELVGGGVDHPYVLDQEKMPQIELADPESGRKMSIATDDPAVVCYTGNQLEGSPSIHGQVPPKHMGICLETQSYPDFEQHEHFPKPLLKAGESFTKKTMFTFSVI</sequence>
<dbReference type="InterPro" id="IPR014718">
    <property type="entry name" value="GH-type_carb-bd"/>
</dbReference>
<name>A0A1H9QL36_9BACI</name>
<keyword evidence="7 8" id="KW-0119">Carbohydrate metabolism</keyword>
<evidence type="ECO:0000256" key="10">
    <source>
        <dbReference type="PIRSR" id="PIRSR005096-2"/>
    </source>
</evidence>
<proteinExistence type="inferred from homology"/>
<dbReference type="Gene3D" id="2.70.98.10">
    <property type="match status" value="1"/>
</dbReference>
<dbReference type="PROSITE" id="PS00545">
    <property type="entry name" value="ALDOSE_1_EPIMERASE"/>
    <property type="match status" value="1"/>
</dbReference>
<evidence type="ECO:0000256" key="1">
    <source>
        <dbReference type="ARBA" id="ARBA00001614"/>
    </source>
</evidence>
<accession>A0A1H9QL36</accession>
<dbReference type="PANTHER" id="PTHR10091">
    <property type="entry name" value="ALDOSE-1-EPIMERASE"/>
    <property type="match status" value="1"/>
</dbReference>
<dbReference type="SUPFAM" id="SSF74650">
    <property type="entry name" value="Galactose mutarotase-like"/>
    <property type="match status" value="1"/>
</dbReference>
<evidence type="ECO:0000313" key="12">
    <source>
        <dbReference type="EMBL" id="SER61182.1"/>
    </source>
</evidence>
<feature type="binding site" evidence="10">
    <location>
        <position position="246"/>
    </location>
    <ligand>
        <name>beta-D-galactose</name>
        <dbReference type="ChEBI" id="CHEBI:27667"/>
    </ligand>
</feature>
<dbReference type="InterPro" id="IPR015443">
    <property type="entry name" value="Aldose_1-epimerase"/>
</dbReference>
<organism evidence="12 13">
    <name type="scientific">Salisediminibacterium halotolerans</name>
    <dbReference type="NCBI Taxonomy" id="517425"/>
    <lineage>
        <taxon>Bacteria</taxon>
        <taxon>Bacillati</taxon>
        <taxon>Bacillota</taxon>
        <taxon>Bacilli</taxon>
        <taxon>Bacillales</taxon>
        <taxon>Bacillaceae</taxon>
        <taxon>Salisediminibacterium</taxon>
    </lineage>
</organism>
<dbReference type="GO" id="GO:0030246">
    <property type="term" value="F:carbohydrate binding"/>
    <property type="evidence" value="ECO:0007669"/>
    <property type="project" value="InterPro"/>
</dbReference>
<dbReference type="GO" id="GO:0005737">
    <property type="term" value="C:cytoplasm"/>
    <property type="evidence" value="ECO:0007669"/>
    <property type="project" value="TreeGrafter"/>
</dbReference>
<dbReference type="GO" id="GO:0006006">
    <property type="term" value="P:glucose metabolic process"/>
    <property type="evidence" value="ECO:0007669"/>
    <property type="project" value="TreeGrafter"/>
</dbReference>
<comment type="catalytic activity">
    <reaction evidence="1 8">
        <text>alpha-D-glucose = beta-D-glucose</text>
        <dbReference type="Rhea" id="RHEA:10264"/>
        <dbReference type="ChEBI" id="CHEBI:15903"/>
        <dbReference type="ChEBI" id="CHEBI:17925"/>
        <dbReference type="EC" id="5.1.3.3"/>
    </reaction>
</comment>
<feature type="active site" description="Proton acceptor" evidence="9">
    <location>
        <position position="307"/>
    </location>
</feature>
<evidence type="ECO:0000256" key="9">
    <source>
        <dbReference type="PIRSR" id="PIRSR005096-1"/>
    </source>
</evidence>
<dbReference type="InterPro" id="IPR011013">
    <property type="entry name" value="Gal_mutarotase_sf_dom"/>
</dbReference>
<evidence type="ECO:0000256" key="11">
    <source>
        <dbReference type="PIRSR" id="PIRSR005096-3"/>
    </source>
</evidence>
<dbReference type="OrthoDB" id="9779408at2"/>
<dbReference type="EMBL" id="FOGV01000003">
    <property type="protein sequence ID" value="SER61182.1"/>
    <property type="molecule type" value="Genomic_DNA"/>
</dbReference>
<evidence type="ECO:0000256" key="2">
    <source>
        <dbReference type="ARBA" id="ARBA00005028"/>
    </source>
</evidence>
<dbReference type="PIRSF" id="PIRSF005096">
    <property type="entry name" value="GALM"/>
    <property type="match status" value="1"/>
</dbReference>
<dbReference type="InterPro" id="IPR018052">
    <property type="entry name" value="Ald1_epimerase_CS"/>
</dbReference>
<dbReference type="CDD" id="cd09019">
    <property type="entry name" value="galactose_mutarotase_like"/>
    <property type="match status" value="1"/>
</dbReference>
<reference evidence="13" key="1">
    <citation type="submission" date="2016-10" db="EMBL/GenBank/DDBJ databases">
        <authorList>
            <person name="de Groot N.N."/>
        </authorList>
    </citation>
    <scope>NUCLEOTIDE SEQUENCE [LARGE SCALE GENOMIC DNA]</scope>
    <source>
        <strain evidence="13">10nlg</strain>
    </source>
</reference>
<evidence type="ECO:0000256" key="4">
    <source>
        <dbReference type="ARBA" id="ARBA00013185"/>
    </source>
</evidence>
<dbReference type="STRING" id="1464123.SAMN05444126_10364"/>
<dbReference type="PANTHER" id="PTHR10091:SF0">
    <property type="entry name" value="GALACTOSE MUTAROTASE"/>
    <property type="match status" value="1"/>
</dbReference>
<dbReference type="Pfam" id="PF01263">
    <property type="entry name" value="Aldose_epim"/>
    <property type="match status" value="1"/>
</dbReference>
<dbReference type="GO" id="GO:0004034">
    <property type="term" value="F:aldose 1-epimerase activity"/>
    <property type="evidence" value="ECO:0007669"/>
    <property type="project" value="UniProtKB-EC"/>
</dbReference>
<evidence type="ECO:0000313" key="13">
    <source>
        <dbReference type="Proteomes" id="UP000199318"/>
    </source>
</evidence>
<dbReference type="UniPathway" id="UPA00242"/>
<dbReference type="InterPro" id="IPR008183">
    <property type="entry name" value="Aldose_1/G6P_1-epimerase"/>
</dbReference>
<dbReference type="RefSeq" id="WP_093071933.1">
    <property type="nucleotide sequence ID" value="NZ_FOGV01000003.1"/>
</dbReference>
<dbReference type="AlphaFoldDB" id="A0A1H9QL36"/>
<gene>
    <name evidence="12" type="ORF">SAMN05444126_10364</name>
</gene>
<comment type="pathway">
    <text evidence="2 8">Carbohydrate metabolism; hexose metabolism.</text>
</comment>
<protein>
    <recommendedName>
        <fullName evidence="5 8">Aldose 1-epimerase</fullName>
        <ecNumber evidence="4 8">5.1.3.3</ecNumber>
    </recommendedName>
</protein>
<evidence type="ECO:0000256" key="6">
    <source>
        <dbReference type="ARBA" id="ARBA00023235"/>
    </source>
</evidence>
<evidence type="ECO:0000256" key="3">
    <source>
        <dbReference type="ARBA" id="ARBA00006206"/>
    </source>
</evidence>
<keyword evidence="13" id="KW-1185">Reference proteome</keyword>
<dbReference type="GO" id="GO:0033499">
    <property type="term" value="P:galactose catabolic process via UDP-galactose, Leloir pathway"/>
    <property type="evidence" value="ECO:0007669"/>
    <property type="project" value="TreeGrafter"/>
</dbReference>